<gene>
    <name evidence="2" type="ORF">EV672_103293</name>
</gene>
<dbReference type="InterPro" id="IPR025516">
    <property type="entry name" value="DUF4404"/>
</dbReference>
<name>A0A4R6RET5_9BURK</name>
<dbReference type="Pfam" id="PF14357">
    <property type="entry name" value="DUF4404"/>
    <property type="match status" value="1"/>
</dbReference>
<protein>
    <submittedName>
        <fullName evidence="2">Uncharacterized protein DUF4404</fullName>
    </submittedName>
</protein>
<evidence type="ECO:0000313" key="2">
    <source>
        <dbReference type="EMBL" id="TDP84722.1"/>
    </source>
</evidence>
<organism evidence="2 3">
    <name type="scientific">Aquabacterium commune</name>
    <dbReference type="NCBI Taxonomy" id="70586"/>
    <lineage>
        <taxon>Bacteria</taxon>
        <taxon>Pseudomonadati</taxon>
        <taxon>Pseudomonadota</taxon>
        <taxon>Betaproteobacteria</taxon>
        <taxon>Burkholderiales</taxon>
        <taxon>Aquabacterium</taxon>
    </lineage>
</organism>
<feature type="compositionally biased region" description="Low complexity" evidence="1">
    <location>
        <begin position="45"/>
        <end position="58"/>
    </location>
</feature>
<dbReference type="RefSeq" id="WP_166643500.1">
    <property type="nucleotide sequence ID" value="NZ_SNXW01000003.1"/>
</dbReference>
<accession>A0A4R6RET5</accession>
<feature type="region of interest" description="Disordered" evidence="1">
    <location>
        <begin position="45"/>
        <end position="64"/>
    </location>
</feature>
<sequence length="100" mass="10788">MNRQELNALLEKLHAELAASPQVDDALKQSLQALDQDIQRVLSQAPTEAAATASAETTEPGDEPDINALAQALEAKLEAGHPYLVNTLRELMDRLGKMGI</sequence>
<dbReference type="Proteomes" id="UP000294593">
    <property type="component" value="Unassembled WGS sequence"/>
</dbReference>
<reference evidence="2 3" key="1">
    <citation type="submission" date="2019-03" db="EMBL/GenBank/DDBJ databases">
        <title>Genomic Encyclopedia of Type Strains, Phase IV (KMG-IV): sequencing the most valuable type-strain genomes for metagenomic binning, comparative biology and taxonomic classification.</title>
        <authorList>
            <person name="Goeker M."/>
        </authorList>
    </citation>
    <scope>NUCLEOTIDE SEQUENCE [LARGE SCALE GENOMIC DNA]</scope>
    <source>
        <strain evidence="2 3">DSM 11901</strain>
    </source>
</reference>
<comment type="caution">
    <text evidence="2">The sequence shown here is derived from an EMBL/GenBank/DDBJ whole genome shotgun (WGS) entry which is preliminary data.</text>
</comment>
<dbReference type="EMBL" id="SNXW01000003">
    <property type="protein sequence ID" value="TDP84722.1"/>
    <property type="molecule type" value="Genomic_DNA"/>
</dbReference>
<dbReference type="AlphaFoldDB" id="A0A4R6RET5"/>
<keyword evidence="3" id="KW-1185">Reference proteome</keyword>
<proteinExistence type="predicted"/>
<evidence type="ECO:0000256" key="1">
    <source>
        <dbReference type="SAM" id="MobiDB-lite"/>
    </source>
</evidence>
<evidence type="ECO:0000313" key="3">
    <source>
        <dbReference type="Proteomes" id="UP000294593"/>
    </source>
</evidence>